<accession>C3ZBA7</accession>
<dbReference type="InParanoid" id="C3ZBA7"/>
<reference evidence="1" key="1">
    <citation type="journal article" date="2008" name="Nature">
        <title>The amphioxus genome and the evolution of the chordate karyotype.</title>
        <authorList>
            <consortium name="US DOE Joint Genome Institute (JGI-PGF)"/>
            <person name="Putnam N.H."/>
            <person name="Butts T."/>
            <person name="Ferrier D.E.K."/>
            <person name="Furlong R.F."/>
            <person name="Hellsten U."/>
            <person name="Kawashima T."/>
            <person name="Robinson-Rechavi M."/>
            <person name="Shoguchi E."/>
            <person name="Terry A."/>
            <person name="Yu J.-K."/>
            <person name="Benito-Gutierrez E.L."/>
            <person name="Dubchak I."/>
            <person name="Garcia-Fernandez J."/>
            <person name="Gibson-Brown J.J."/>
            <person name="Grigoriev I.V."/>
            <person name="Horton A.C."/>
            <person name="de Jong P.J."/>
            <person name="Jurka J."/>
            <person name="Kapitonov V.V."/>
            <person name="Kohara Y."/>
            <person name="Kuroki Y."/>
            <person name="Lindquist E."/>
            <person name="Lucas S."/>
            <person name="Osoegawa K."/>
            <person name="Pennacchio L.A."/>
            <person name="Salamov A.A."/>
            <person name="Satou Y."/>
            <person name="Sauka-Spengler T."/>
            <person name="Schmutz J."/>
            <person name="Shin-I T."/>
            <person name="Toyoda A."/>
            <person name="Bronner-Fraser M."/>
            <person name="Fujiyama A."/>
            <person name="Holland L.Z."/>
            <person name="Holland P.W.H."/>
            <person name="Satoh N."/>
            <person name="Rokhsar D.S."/>
        </authorList>
    </citation>
    <scope>NUCLEOTIDE SEQUENCE [LARGE SCALE GENOMIC DNA]</scope>
    <source>
        <strain evidence="1">S238N-H82</strain>
        <tissue evidence="1">Testes</tissue>
    </source>
</reference>
<evidence type="ECO:0000313" key="1">
    <source>
        <dbReference type="EMBL" id="EEN50144.1"/>
    </source>
</evidence>
<dbReference type="GeneID" id="118417102"/>
<gene>
    <name evidence="3" type="primary">LOC118417102</name>
    <name evidence="1" type="ORF">BRAFLDRAFT_118768</name>
</gene>
<dbReference type="AlphaFoldDB" id="C3ZBA7"/>
<protein>
    <submittedName>
        <fullName evidence="3">Uncharacterized protein LOC118417102</fullName>
    </submittedName>
</protein>
<dbReference type="RefSeq" id="XP_035678396.1">
    <property type="nucleotide sequence ID" value="XM_035822503.1"/>
</dbReference>
<keyword evidence="2" id="KW-1185">Reference proteome</keyword>
<organism>
    <name type="scientific">Branchiostoma floridae</name>
    <name type="common">Florida lancelet</name>
    <name type="synonym">Amphioxus</name>
    <dbReference type="NCBI Taxonomy" id="7739"/>
    <lineage>
        <taxon>Eukaryota</taxon>
        <taxon>Metazoa</taxon>
        <taxon>Chordata</taxon>
        <taxon>Cephalochordata</taxon>
        <taxon>Leptocardii</taxon>
        <taxon>Amphioxiformes</taxon>
        <taxon>Branchiostomatidae</taxon>
        <taxon>Branchiostoma</taxon>
    </lineage>
</organism>
<evidence type="ECO:0000313" key="3">
    <source>
        <dbReference type="RefSeq" id="XP_035678396.1"/>
    </source>
</evidence>
<dbReference type="Proteomes" id="UP000001554">
    <property type="component" value="Chromosome 6"/>
</dbReference>
<dbReference type="KEGG" id="bfo:118417102"/>
<reference evidence="3" key="3">
    <citation type="submission" date="2025-04" db="UniProtKB">
        <authorList>
            <consortium name="RefSeq"/>
        </authorList>
    </citation>
    <scope>IDENTIFICATION</scope>
    <source>
        <strain evidence="3">S238N-H82</strain>
        <tissue evidence="3">Testes</tissue>
    </source>
</reference>
<proteinExistence type="predicted"/>
<name>C3ZBA7_BRAFL</name>
<evidence type="ECO:0000313" key="2">
    <source>
        <dbReference type="Proteomes" id="UP000001554"/>
    </source>
</evidence>
<dbReference type="OrthoDB" id="10395341at2759"/>
<dbReference type="EMBL" id="GG666603">
    <property type="protein sequence ID" value="EEN50144.1"/>
    <property type="molecule type" value="Genomic_DNA"/>
</dbReference>
<sequence>MALKITCGFGRVGVRETKVFGLSDEERRIKKYGQGNLVERYETFKNIFGEGKGEELSFKIFGASVTHIGKVMNNWKPNRRGEKARFLEHFSLSNWEKLDAATKLRHSIVGPCKACLRDHGDFLSLYNSQIRCPRTRKTFADLQQEEAKKKQKRVKARKLVDDILKSIQDAQRANNVREAEVAFADGVPEEVYRRAEEICEEGQKRKQKKKSIKRD</sequence>
<reference evidence="2" key="2">
    <citation type="journal article" date="2020" name="Nat. Ecol. Evol.">
        <title>Deeply conserved synteny resolves early events in vertebrate evolution.</title>
        <authorList>
            <person name="Simakov O."/>
            <person name="Marletaz F."/>
            <person name="Yue J.X."/>
            <person name="O'Connell B."/>
            <person name="Jenkins J."/>
            <person name="Brandt A."/>
            <person name="Calef R."/>
            <person name="Tung C.H."/>
            <person name="Huang T.K."/>
            <person name="Schmutz J."/>
            <person name="Satoh N."/>
            <person name="Yu J.K."/>
            <person name="Putnam N.H."/>
            <person name="Green R.E."/>
            <person name="Rokhsar D.S."/>
        </authorList>
    </citation>
    <scope>NUCLEOTIDE SEQUENCE [LARGE SCALE GENOMIC DNA]</scope>
    <source>
        <strain evidence="2">S238N-H82</strain>
    </source>
</reference>